<reference evidence="1" key="1">
    <citation type="submission" date="2022-03" db="EMBL/GenBank/DDBJ databases">
        <authorList>
            <person name="Tunstrom K."/>
        </authorList>
    </citation>
    <scope>NUCLEOTIDE SEQUENCE</scope>
</reference>
<gene>
    <name evidence="1" type="ORF">EEDITHA_LOCUS2240</name>
</gene>
<dbReference type="InterPro" id="IPR013083">
    <property type="entry name" value="Znf_RING/FYVE/PHD"/>
</dbReference>
<dbReference type="AlphaFoldDB" id="A0AAU9TGA5"/>
<comment type="caution">
    <text evidence="1">The sequence shown here is derived from an EMBL/GenBank/DDBJ whole genome shotgun (WGS) entry which is preliminary data.</text>
</comment>
<sequence length="96" mass="11330">MSNPGLFLKRKKNLKYLRDKIKIDKRQMIEKVKKKVFKSDSESEPEEWFCLACGEAYQNSNEEWIQCIMCKMWAHVKCATGDEILFVCLNCNSDED</sequence>
<dbReference type="Gene3D" id="3.30.40.10">
    <property type="entry name" value="Zinc/RING finger domain, C3HC4 (zinc finger)"/>
    <property type="match status" value="1"/>
</dbReference>
<protein>
    <recommendedName>
        <fullName evidence="3">Zinc finger PHD-type domain-containing protein</fullName>
    </recommendedName>
</protein>
<evidence type="ECO:0000313" key="2">
    <source>
        <dbReference type="Proteomes" id="UP001153954"/>
    </source>
</evidence>
<organism evidence="1 2">
    <name type="scientific">Euphydryas editha</name>
    <name type="common">Edith's checkerspot</name>
    <dbReference type="NCBI Taxonomy" id="104508"/>
    <lineage>
        <taxon>Eukaryota</taxon>
        <taxon>Metazoa</taxon>
        <taxon>Ecdysozoa</taxon>
        <taxon>Arthropoda</taxon>
        <taxon>Hexapoda</taxon>
        <taxon>Insecta</taxon>
        <taxon>Pterygota</taxon>
        <taxon>Neoptera</taxon>
        <taxon>Endopterygota</taxon>
        <taxon>Lepidoptera</taxon>
        <taxon>Glossata</taxon>
        <taxon>Ditrysia</taxon>
        <taxon>Papilionoidea</taxon>
        <taxon>Nymphalidae</taxon>
        <taxon>Nymphalinae</taxon>
        <taxon>Euphydryas</taxon>
    </lineage>
</organism>
<evidence type="ECO:0000313" key="1">
    <source>
        <dbReference type="EMBL" id="CAH2085799.1"/>
    </source>
</evidence>
<evidence type="ECO:0008006" key="3">
    <source>
        <dbReference type="Google" id="ProtNLM"/>
    </source>
</evidence>
<dbReference type="Proteomes" id="UP001153954">
    <property type="component" value="Unassembled WGS sequence"/>
</dbReference>
<proteinExistence type="predicted"/>
<dbReference type="SUPFAM" id="SSF57903">
    <property type="entry name" value="FYVE/PHD zinc finger"/>
    <property type="match status" value="1"/>
</dbReference>
<name>A0AAU9TGA5_EUPED</name>
<accession>A0AAU9TGA5</accession>
<dbReference type="CDD" id="cd15517">
    <property type="entry name" value="PHD_TCF19_like"/>
    <property type="match status" value="1"/>
</dbReference>
<keyword evidence="2" id="KW-1185">Reference proteome</keyword>
<dbReference type="InterPro" id="IPR011011">
    <property type="entry name" value="Znf_FYVE_PHD"/>
</dbReference>
<dbReference type="EMBL" id="CAKOGL010000004">
    <property type="protein sequence ID" value="CAH2085799.1"/>
    <property type="molecule type" value="Genomic_DNA"/>
</dbReference>